<dbReference type="Proteomes" id="UP001057580">
    <property type="component" value="Chromosome"/>
</dbReference>
<gene>
    <name evidence="9" type="ORF">N0B31_17475</name>
</gene>
<evidence type="ECO:0000256" key="1">
    <source>
        <dbReference type="ARBA" id="ARBA00004651"/>
    </source>
</evidence>
<sequence>MSRGYALRRVGWGVATIYLVLSLTFALVAFTPDPNAALVGFAAAVEGGSAEEAMSAYRAARDLNTPVVQRYVGFLVDLSTLRLGVSLDSGRPVATMVGASGLVSLAYVLPAVVVSTVVGSAVGVYTTVRDSPVLDRLVAVASYGALGVPNFYLAALALAVGTALGLDLRASPTAPTTAVPLRTLVLAAAVLTTTLLAAQLRYVRGETASRASMTFVRTVRATGAGRLRVARHLLRVAALPLLSLFAAELLGVLFVGTFVVEAVLGVPGLGTLLLDALDTRDVPVVVGASLAFVVVAIVVTVAQDLLRESLDPRTGEE</sequence>
<name>A0A9E7R3D7_9EURY</name>
<evidence type="ECO:0000313" key="10">
    <source>
        <dbReference type="Proteomes" id="UP001057580"/>
    </source>
</evidence>
<feature type="transmembrane region" description="Helical" evidence="7">
    <location>
        <begin position="184"/>
        <end position="203"/>
    </location>
</feature>
<protein>
    <submittedName>
        <fullName evidence="9">ABC transporter permease</fullName>
    </submittedName>
</protein>
<accession>A0A9E7R3D7</accession>
<dbReference type="Pfam" id="PF00528">
    <property type="entry name" value="BPD_transp_1"/>
    <property type="match status" value="1"/>
</dbReference>
<reference evidence="9" key="1">
    <citation type="submission" date="2022-09" db="EMBL/GenBank/DDBJ databases">
        <title>Diverse halophilic archaea isolated from saline environments.</title>
        <authorList>
            <person name="Cui H.-L."/>
        </authorList>
    </citation>
    <scope>NUCLEOTIDE SEQUENCE</scope>
    <source>
        <strain evidence="9">ZS-35-S2</strain>
    </source>
</reference>
<keyword evidence="2 7" id="KW-0813">Transport</keyword>
<dbReference type="PANTHER" id="PTHR43163">
    <property type="entry name" value="DIPEPTIDE TRANSPORT SYSTEM PERMEASE PROTEIN DPPB-RELATED"/>
    <property type="match status" value="1"/>
</dbReference>
<dbReference type="GO" id="GO:0005886">
    <property type="term" value="C:plasma membrane"/>
    <property type="evidence" value="ECO:0007669"/>
    <property type="project" value="UniProtKB-SubCell"/>
</dbReference>
<evidence type="ECO:0000256" key="5">
    <source>
        <dbReference type="ARBA" id="ARBA00022989"/>
    </source>
</evidence>
<dbReference type="SUPFAM" id="SSF161098">
    <property type="entry name" value="MetI-like"/>
    <property type="match status" value="1"/>
</dbReference>
<evidence type="ECO:0000256" key="3">
    <source>
        <dbReference type="ARBA" id="ARBA00022475"/>
    </source>
</evidence>
<dbReference type="KEGG" id="ssai:N0B31_17475"/>
<proteinExistence type="inferred from homology"/>
<feature type="transmembrane region" description="Helical" evidence="7">
    <location>
        <begin position="236"/>
        <end position="264"/>
    </location>
</feature>
<dbReference type="PANTHER" id="PTHR43163:SF3">
    <property type="entry name" value="PEPTIDE ABC TRANSPORTER PERMEASE PROTEIN"/>
    <property type="match status" value="1"/>
</dbReference>
<feature type="transmembrane region" description="Helical" evidence="7">
    <location>
        <begin position="12"/>
        <end position="31"/>
    </location>
</feature>
<feature type="transmembrane region" description="Helical" evidence="7">
    <location>
        <begin position="137"/>
        <end position="164"/>
    </location>
</feature>
<evidence type="ECO:0000256" key="2">
    <source>
        <dbReference type="ARBA" id="ARBA00022448"/>
    </source>
</evidence>
<keyword evidence="5 7" id="KW-1133">Transmembrane helix</keyword>
<keyword evidence="6 7" id="KW-0472">Membrane</keyword>
<feature type="transmembrane region" description="Helical" evidence="7">
    <location>
        <begin position="284"/>
        <end position="306"/>
    </location>
</feature>
<evidence type="ECO:0000256" key="7">
    <source>
        <dbReference type="RuleBase" id="RU363032"/>
    </source>
</evidence>
<keyword evidence="10" id="KW-1185">Reference proteome</keyword>
<feature type="transmembrane region" description="Helical" evidence="7">
    <location>
        <begin position="105"/>
        <end position="125"/>
    </location>
</feature>
<dbReference type="AlphaFoldDB" id="A0A9E7R3D7"/>
<dbReference type="GO" id="GO:0055085">
    <property type="term" value="P:transmembrane transport"/>
    <property type="evidence" value="ECO:0007669"/>
    <property type="project" value="InterPro"/>
</dbReference>
<evidence type="ECO:0000313" key="9">
    <source>
        <dbReference type="EMBL" id="UWM53905.1"/>
    </source>
</evidence>
<keyword evidence="4 7" id="KW-0812">Transmembrane</keyword>
<comment type="subcellular location">
    <subcellularLocation>
        <location evidence="1 7">Cell membrane</location>
        <topology evidence="1 7">Multi-pass membrane protein</topology>
    </subcellularLocation>
</comment>
<dbReference type="EMBL" id="CP104003">
    <property type="protein sequence ID" value="UWM53905.1"/>
    <property type="molecule type" value="Genomic_DNA"/>
</dbReference>
<evidence type="ECO:0000259" key="8">
    <source>
        <dbReference type="PROSITE" id="PS50928"/>
    </source>
</evidence>
<dbReference type="InterPro" id="IPR000515">
    <property type="entry name" value="MetI-like"/>
</dbReference>
<comment type="similarity">
    <text evidence="7">Belongs to the binding-protein-dependent transport system permease family.</text>
</comment>
<dbReference type="GeneID" id="74944251"/>
<feature type="domain" description="ABC transmembrane type-1" evidence="8">
    <location>
        <begin position="101"/>
        <end position="303"/>
    </location>
</feature>
<dbReference type="RefSeq" id="WP_260592899.1">
    <property type="nucleotide sequence ID" value="NZ_CP104003.1"/>
</dbReference>
<dbReference type="InterPro" id="IPR035906">
    <property type="entry name" value="MetI-like_sf"/>
</dbReference>
<dbReference type="PROSITE" id="PS50928">
    <property type="entry name" value="ABC_TM1"/>
    <property type="match status" value="1"/>
</dbReference>
<keyword evidence="3" id="KW-1003">Cell membrane</keyword>
<evidence type="ECO:0000256" key="4">
    <source>
        <dbReference type="ARBA" id="ARBA00022692"/>
    </source>
</evidence>
<evidence type="ECO:0000256" key="6">
    <source>
        <dbReference type="ARBA" id="ARBA00023136"/>
    </source>
</evidence>
<organism evidence="9 10">
    <name type="scientific">Salinirubellus salinus</name>
    <dbReference type="NCBI Taxonomy" id="1364945"/>
    <lineage>
        <taxon>Archaea</taxon>
        <taxon>Methanobacteriati</taxon>
        <taxon>Methanobacteriota</taxon>
        <taxon>Stenosarchaea group</taxon>
        <taxon>Halobacteria</taxon>
        <taxon>Halobacteriales</taxon>
        <taxon>Natronomonadaceae</taxon>
        <taxon>Salinirubellus</taxon>
    </lineage>
</organism>